<sequence>MTSTSTAARPAYATSPIHQLAADEAISPDSRIWSISTTGGLTLTGYLPPWADEDPSDTNVPLEKLSLTLIDLTHWQPFEGQTMHVHHPAHADGDGKAGEGEDTLFNGNITCHPYSEHPRGRTPFANIHIVNDFWMNNLTPGDLTHLAAQLRAQADRLDNEIRPALVTARADWETHHPSVSHQP</sequence>
<protein>
    <submittedName>
        <fullName evidence="1">DUF6907 domain-containing protein</fullName>
    </submittedName>
</protein>
<dbReference type="EMBL" id="JBHSBB010000019">
    <property type="protein sequence ID" value="MFC4035061.1"/>
    <property type="molecule type" value="Genomic_DNA"/>
</dbReference>
<evidence type="ECO:0000313" key="2">
    <source>
        <dbReference type="Proteomes" id="UP001595765"/>
    </source>
</evidence>
<proteinExistence type="predicted"/>
<dbReference type="Pfam" id="PF21848">
    <property type="entry name" value="DUF6907"/>
    <property type="match status" value="1"/>
</dbReference>
<reference evidence="2" key="1">
    <citation type="journal article" date="2019" name="Int. J. Syst. Evol. Microbiol.">
        <title>The Global Catalogue of Microorganisms (GCM) 10K type strain sequencing project: providing services to taxonomists for standard genome sequencing and annotation.</title>
        <authorList>
            <consortium name="The Broad Institute Genomics Platform"/>
            <consortium name="The Broad Institute Genome Sequencing Center for Infectious Disease"/>
            <person name="Wu L."/>
            <person name="Ma J."/>
        </authorList>
    </citation>
    <scope>NUCLEOTIDE SEQUENCE [LARGE SCALE GENOMIC DNA]</scope>
    <source>
        <strain evidence="2">CGMCC 4.7237</strain>
    </source>
</reference>
<name>A0ABV8HTP1_9ACTN</name>
<dbReference type="InterPro" id="IPR054202">
    <property type="entry name" value="DUF6907"/>
</dbReference>
<dbReference type="RefSeq" id="WP_386434327.1">
    <property type="nucleotide sequence ID" value="NZ_JBHSBB010000019.1"/>
</dbReference>
<comment type="caution">
    <text evidence="1">The sequence shown here is derived from an EMBL/GenBank/DDBJ whole genome shotgun (WGS) entry which is preliminary data.</text>
</comment>
<organism evidence="1 2">
    <name type="scientific">Streptomyces polygonati</name>
    <dbReference type="NCBI Taxonomy" id="1617087"/>
    <lineage>
        <taxon>Bacteria</taxon>
        <taxon>Bacillati</taxon>
        <taxon>Actinomycetota</taxon>
        <taxon>Actinomycetes</taxon>
        <taxon>Kitasatosporales</taxon>
        <taxon>Streptomycetaceae</taxon>
        <taxon>Streptomyces</taxon>
    </lineage>
</organism>
<evidence type="ECO:0000313" key="1">
    <source>
        <dbReference type="EMBL" id="MFC4035061.1"/>
    </source>
</evidence>
<accession>A0ABV8HTP1</accession>
<gene>
    <name evidence="1" type="ORF">ACFO3J_26840</name>
</gene>
<keyword evidence="2" id="KW-1185">Reference proteome</keyword>
<dbReference type="Proteomes" id="UP001595765">
    <property type="component" value="Unassembled WGS sequence"/>
</dbReference>